<keyword evidence="3" id="KW-1185">Reference proteome</keyword>
<proteinExistence type="predicted"/>
<accession>A0ABV6L4Z7</accession>
<evidence type="ECO:0000259" key="1">
    <source>
        <dbReference type="Pfam" id="PF19512"/>
    </source>
</evidence>
<reference evidence="2 3" key="1">
    <citation type="submission" date="2024-09" db="EMBL/GenBank/DDBJ databases">
        <authorList>
            <person name="Sun Q."/>
            <person name="Mori K."/>
        </authorList>
    </citation>
    <scope>NUCLEOTIDE SEQUENCE [LARGE SCALE GENOMIC DNA]</scope>
    <source>
        <strain evidence="2 3">NCAIM B.02415</strain>
    </source>
</reference>
<protein>
    <submittedName>
        <fullName evidence="2">DUF6046 domain-containing protein</fullName>
    </submittedName>
</protein>
<dbReference type="EMBL" id="JBHLTS010000021">
    <property type="protein sequence ID" value="MFC0514530.1"/>
    <property type="molecule type" value="Genomic_DNA"/>
</dbReference>
<dbReference type="InterPro" id="IPR046109">
    <property type="entry name" value="DUF6046"/>
</dbReference>
<dbReference type="RefSeq" id="WP_377022376.1">
    <property type="nucleotide sequence ID" value="NZ_JBHLTS010000021.1"/>
</dbReference>
<comment type="caution">
    <text evidence="2">The sequence shown here is derived from an EMBL/GenBank/DDBJ whole genome shotgun (WGS) entry which is preliminary data.</text>
</comment>
<dbReference type="Pfam" id="PF19512">
    <property type="entry name" value="DUF6046"/>
    <property type="match status" value="1"/>
</dbReference>
<dbReference type="Proteomes" id="UP001589828">
    <property type="component" value="Unassembled WGS sequence"/>
</dbReference>
<evidence type="ECO:0000313" key="2">
    <source>
        <dbReference type="EMBL" id="MFC0514530.1"/>
    </source>
</evidence>
<feature type="domain" description="DUF6046" evidence="1">
    <location>
        <begin position="81"/>
        <end position="199"/>
    </location>
</feature>
<organism evidence="2 3">
    <name type="scientific">Mucilaginibacter angelicae</name>
    <dbReference type="NCBI Taxonomy" id="869718"/>
    <lineage>
        <taxon>Bacteria</taxon>
        <taxon>Pseudomonadati</taxon>
        <taxon>Bacteroidota</taxon>
        <taxon>Sphingobacteriia</taxon>
        <taxon>Sphingobacteriales</taxon>
        <taxon>Sphingobacteriaceae</taxon>
        <taxon>Mucilaginibacter</taxon>
    </lineage>
</organism>
<gene>
    <name evidence="2" type="ORF">ACFFGT_09970</name>
</gene>
<evidence type="ECO:0000313" key="3">
    <source>
        <dbReference type="Proteomes" id="UP001589828"/>
    </source>
</evidence>
<name>A0ABV6L4Z7_9SPHI</name>
<sequence>MIQSDTVFDIAAIFRQLYGYKPAQIPELPSAAAERSYNFSPRAPMLTNPYGNSYYSGEDTIGREVFCPLTIMVGQIEYFFPYTVIGFEREKMIKETEMSEAGGTAKQIISMKDWSISVKGFVIGYQEQLPGDELQALKYVFQSKEEVRLKSAYSDLFLSADDRVLIYKLSIPEKPRVIGVRDFAMEMKSDSILKLTIDSNSK</sequence>